<gene>
    <name evidence="1" type="ORF">D0Z00_004330</name>
</gene>
<sequence>MSSTLNKGDIQLQISQFILQLKRQELTGSHDVALATAHLLLRFVSASKWSHLDQLIVDVRALGKRLEDAHPREFACGNIVRRVLAVIREASGSETEGGLAASSMFELLSDKLPLTVGEETKTKKVLKDAKAEIIEGIQELIEEVSTSEENISTASADMIHEDEVILTATPDSKTVLAFLLKASVKRKFTVLITESFPNATEGAHAFARKLAKAGIETVIIPDSLVYAAMSRVGKVLIGARTVLTDGSCISSAGVAAVCECAQQYRTPVLALAGAYKLSPRHPFDIESLIEVGDSGKVVSFTDNAIVDNVEVINPVYDYIRPKNIDICITNLGGFSSSFVYRLVLDHYNPLDVDLSN</sequence>
<evidence type="ECO:0000313" key="1">
    <source>
        <dbReference type="EMBL" id="KAF5092932.1"/>
    </source>
</evidence>
<accession>A0ACB6UYP7</accession>
<reference evidence="1 2" key="1">
    <citation type="journal article" date="2020" name="Front. Microbiol.">
        <title>Phenotypic and Genetic Characterization of the Cheese Ripening Yeast Geotrichum candidum.</title>
        <authorList>
            <person name="Perkins V."/>
            <person name="Vignola S."/>
            <person name="Lessard M.H."/>
            <person name="Plante P.L."/>
            <person name="Corbeil J."/>
            <person name="Dugat-Bony E."/>
            <person name="Frenette M."/>
            <person name="Labrie S."/>
        </authorList>
    </citation>
    <scope>NUCLEOTIDE SEQUENCE [LARGE SCALE GENOMIC DNA]</scope>
    <source>
        <strain evidence="1 2">LMA-1147</strain>
    </source>
</reference>
<comment type="caution">
    <text evidence="1">The sequence shown here is derived from an EMBL/GenBank/DDBJ whole genome shotgun (WGS) entry which is preliminary data.</text>
</comment>
<keyword evidence="2" id="KW-1185">Reference proteome</keyword>
<name>A0ACB6UYP7_9ASCO</name>
<evidence type="ECO:0000313" key="2">
    <source>
        <dbReference type="Proteomes" id="UP000744676"/>
    </source>
</evidence>
<dbReference type="Proteomes" id="UP000744676">
    <property type="component" value="Unassembled WGS sequence"/>
</dbReference>
<dbReference type="EMBL" id="QVQA01000301">
    <property type="protein sequence ID" value="KAF5092932.1"/>
    <property type="molecule type" value="Genomic_DNA"/>
</dbReference>
<protein>
    <submittedName>
        <fullName evidence="1">Uncharacterized protein</fullName>
    </submittedName>
</protein>
<organism evidence="1 2">
    <name type="scientific">Geotrichum galactomycetum</name>
    <dbReference type="NCBI Taxonomy" id="27317"/>
    <lineage>
        <taxon>Eukaryota</taxon>
        <taxon>Fungi</taxon>
        <taxon>Dikarya</taxon>
        <taxon>Ascomycota</taxon>
        <taxon>Saccharomycotina</taxon>
        <taxon>Dipodascomycetes</taxon>
        <taxon>Dipodascales</taxon>
        <taxon>Dipodascaceae</taxon>
        <taxon>Geotrichum</taxon>
    </lineage>
</organism>
<proteinExistence type="predicted"/>